<evidence type="ECO:0000256" key="3">
    <source>
        <dbReference type="ARBA" id="ARBA00022679"/>
    </source>
</evidence>
<evidence type="ECO:0000256" key="1">
    <source>
        <dbReference type="ARBA" id="ARBA00001286"/>
    </source>
</evidence>
<dbReference type="InterPro" id="IPR001497">
    <property type="entry name" value="MethylDNA_cys_MeTrfase_AS"/>
</dbReference>
<gene>
    <name evidence="8" type="primary">ogt</name>
    <name evidence="8" type="ORF">SPSIL_041840</name>
</gene>
<dbReference type="Proteomes" id="UP000216752">
    <property type="component" value="Chromosome"/>
</dbReference>
<dbReference type="CDD" id="cd06445">
    <property type="entry name" value="ATase"/>
    <property type="match status" value="1"/>
</dbReference>
<dbReference type="InterPro" id="IPR036388">
    <property type="entry name" value="WH-like_DNA-bd_sf"/>
</dbReference>
<keyword evidence="3 8" id="KW-0808">Transferase</keyword>
<proteinExistence type="predicted"/>
<dbReference type="NCBIfam" id="TIGR00589">
    <property type="entry name" value="ogt"/>
    <property type="match status" value="1"/>
</dbReference>
<keyword evidence="4" id="KW-0227">DNA damage</keyword>
<evidence type="ECO:0000256" key="2">
    <source>
        <dbReference type="ARBA" id="ARBA00022603"/>
    </source>
</evidence>
<keyword evidence="5" id="KW-0234">DNA repair</keyword>
<dbReference type="EC" id="2.1.1.63" evidence="8"/>
<accession>A0ABZ3IRD0</accession>
<dbReference type="SUPFAM" id="SSF46767">
    <property type="entry name" value="Methylated DNA-protein cysteine methyltransferase, C-terminal domain"/>
    <property type="match status" value="1"/>
</dbReference>
<keyword evidence="9" id="KW-1185">Reference proteome</keyword>
<dbReference type="PANTHER" id="PTHR10815">
    <property type="entry name" value="METHYLATED-DNA--PROTEIN-CYSTEINE METHYLTRANSFERASE"/>
    <property type="match status" value="1"/>
</dbReference>
<protein>
    <submittedName>
        <fullName evidence="8">Methylated-DNA--protein-cysteine methyltransferase</fullName>
        <ecNumber evidence="8">2.1.1.63</ecNumber>
    </submittedName>
</protein>
<evidence type="ECO:0000313" key="8">
    <source>
        <dbReference type="EMBL" id="XFO67964.1"/>
    </source>
</evidence>
<comment type="catalytic activity">
    <reaction evidence="6">
        <text>a 6-O-methyl-2'-deoxyguanosine in DNA + L-cysteinyl-[protein] = S-methyl-L-cysteinyl-[protein] + a 2'-deoxyguanosine in DNA</text>
        <dbReference type="Rhea" id="RHEA:24000"/>
        <dbReference type="Rhea" id="RHEA-COMP:10131"/>
        <dbReference type="Rhea" id="RHEA-COMP:10132"/>
        <dbReference type="Rhea" id="RHEA-COMP:11367"/>
        <dbReference type="Rhea" id="RHEA-COMP:11368"/>
        <dbReference type="ChEBI" id="CHEBI:29950"/>
        <dbReference type="ChEBI" id="CHEBI:82612"/>
        <dbReference type="ChEBI" id="CHEBI:85445"/>
        <dbReference type="ChEBI" id="CHEBI:85448"/>
        <dbReference type="EC" id="2.1.1.63"/>
    </reaction>
</comment>
<reference evidence="8" key="1">
    <citation type="submission" date="2024-05" db="EMBL/GenBank/DDBJ databases">
        <title>Isolation and characterization of Sporomusa carbonis sp. nov., a carboxydotrophic hydrogenogen in the genus of Sporomusa isolated from a charcoal burning pile.</title>
        <authorList>
            <person name="Boeer T."/>
            <person name="Rosenbaum F."/>
            <person name="Eysell L."/>
            <person name="Mueller V."/>
            <person name="Daniel R."/>
            <person name="Poehlein A."/>
        </authorList>
    </citation>
    <scope>NUCLEOTIDE SEQUENCE [LARGE SCALE GENOMIC DNA]</scope>
    <source>
        <strain evidence="8">DSM 10669</strain>
    </source>
</reference>
<dbReference type="Gene3D" id="1.10.10.10">
    <property type="entry name" value="Winged helix-like DNA-binding domain superfamily/Winged helix DNA-binding domain"/>
    <property type="match status" value="1"/>
</dbReference>
<evidence type="ECO:0000259" key="7">
    <source>
        <dbReference type="Pfam" id="PF01035"/>
    </source>
</evidence>
<sequence>MVEPSALYYNVIKTSWGQVVAVWSDIGLWELGFPRPEERTAFDDIRSKKISTLAEGQEACLWSKQLTEELCLYFQGFPVAFGVPVDWRFYSPFQKAVLTYTATIPYGGTVRYQAVAQAVGSPKAARAVGGAMHNNRTPLVVPCHRVVGARGSLTGFGGGLDMKKALLLLEGRKE</sequence>
<dbReference type="InterPro" id="IPR036631">
    <property type="entry name" value="MGMT_N_sf"/>
</dbReference>
<evidence type="ECO:0000256" key="6">
    <source>
        <dbReference type="ARBA" id="ARBA00049348"/>
    </source>
</evidence>
<dbReference type="RefSeq" id="WP_094603779.1">
    <property type="nucleotide sequence ID" value="NZ_CP155573.1"/>
</dbReference>
<evidence type="ECO:0000256" key="4">
    <source>
        <dbReference type="ARBA" id="ARBA00022763"/>
    </source>
</evidence>
<dbReference type="GO" id="GO:0003908">
    <property type="term" value="F:methylated-DNA-[protein]-cysteine S-methyltransferase activity"/>
    <property type="evidence" value="ECO:0007669"/>
    <property type="project" value="UniProtKB-EC"/>
</dbReference>
<keyword evidence="2 8" id="KW-0489">Methyltransferase</keyword>
<dbReference type="EMBL" id="CP155573">
    <property type="protein sequence ID" value="XFO67964.1"/>
    <property type="molecule type" value="Genomic_DNA"/>
</dbReference>
<dbReference type="Pfam" id="PF01035">
    <property type="entry name" value="DNA_binding_1"/>
    <property type="match status" value="1"/>
</dbReference>
<dbReference type="SUPFAM" id="SSF53155">
    <property type="entry name" value="Methylated DNA-protein cysteine methyltransferase domain"/>
    <property type="match status" value="1"/>
</dbReference>
<evidence type="ECO:0000313" key="9">
    <source>
        <dbReference type="Proteomes" id="UP000216752"/>
    </source>
</evidence>
<dbReference type="GO" id="GO:0032259">
    <property type="term" value="P:methylation"/>
    <property type="evidence" value="ECO:0007669"/>
    <property type="project" value="UniProtKB-KW"/>
</dbReference>
<comment type="catalytic activity">
    <reaction evidence="1">
        <text>a 4-O-methyl-thymidine in DNA + L-cysteinyl-[protein] = a thymidine in DNA + S-methyl-L-cysteinyl-[protein]</text>
        <dbReference type="Rhea" id="RHEA:53428"/>
        <dbReference type="Rhea" id="RHEA-COMP:10131"/>
        <dbReference type="Rhea" id="RHEA-COMP:10132"/>
        <dbReference type="Rhea" id="RHEA-COMP:13555"/>
        <dbReference type="Rhea" id="RHEA-COMP:13556"/>
        <dbReference type="ChEBI" id="CHEBI:29950"/>
        <dbReference type="ChEBI" id="CHEBI:82612"/>
        <dbReference type="ChEBI" id="CHEBI:137386"/>
        <dbReference type="ChEBI" id="CHEBI:137387"/>
        <dbReference type="EC" id="2.1.1.63"/>
    </reaction>
</comment>
<organism evidence="8 9">
    <name type="scientific">Sporomusa silvacetica DSM 10669</name>
    <dbReference type="NCBI Taxonomy" id="1123289"/>
    <lineage>
        <taxon>Bacteria</taxon>
        <taxon>Bacillati</taxon>
        <taxon>Bacillota</taxon>
        <taxon>Negativicutes</taxon>
        <taxon>Selenomonadales</taxon>
        <taxon>Sporomusaceae</taxon>
        <taxon>Sporomusa</taxon>
    </lineage>
</organism>
<feature type="domain" description="Methylated-DNA-[protein]-cysteine S-methyltransferase DNA binding" evidence="7">
    <location>
        <begin position="92"/>
        <end position="171"/>
    </location>
</feature>
<name>A0ABZ3IRD0_9FIRM</name>
<dbReference type="InterPro" id="IPR014048">
    <property type="entry name" value="MethylDNA_cys_MeTrfase_DNA-bd"/>
</dbReference>
<dbReference type="PANTHER" id="PTHR10815:SF13">
    <property type="entry name" value="METHYLATED-DNA--PROTEIN-CYSTEINE METHYLTRANSFERASE"/>
    <property type="match status" value="1"/>
</dbReference>
<evidence type="ECO:0000256" key="5">
    <source>
        <dbReference type="ARBA" id="ARBA00023204"/>
    </source>
</evidence>
<dbReference type="PROSITE" id="PS00374">
    <property type="entry name" value="MGMT"/>
    <property type="match status" value="1"/>
</dbReference>
<dbReference type="InterPro" id="IPR036217">
    <property type="entry name" value="MethylDNA_cys_MeTrfase_DNAb"/>
</dbReference>